<dbReference type="AlphaFoldDB" id="B5HTA6"/>
<dbReference type="HOGENOM" id="CLU_1076057_0_0_11"/>
<dbReference type="RefSeq" id="WP_007385347.1">
    <property type="nucleotide sequence ID" value="NZ_CM000951.1"/>
</dbReference>
<reference evidence="1" key="1">
    <citation type="submission" date="2009-10" db="EMBL/GenBank/DDBJ databases">
        <title>The genome sequence of Streptomyces sviceus strain ATCC 29083.</title>
        <authorList>
            <consortium name="The Broad Institute Genome Sequencing Platform"/>
            <consortium name="Broad Institute Microbial Sequencing Center"/>
            <person name="Fischbach M."/>
            <person name="Godfrey P."/>
            <person name="Ward D."/>
            <person name="Young S."/>
            <person name="Zeng Q."/>
            <person name="Koehrsen M."/>
            <person name="Alvarado L."/>
            <person name="Berlin A.M."/>
            <person name="Bochicchio J."/>
            <person name="Borenstein D."/>
            <person name="Chapman S.B."/>
            <person name="Chen Z."/>
            <person name="Engels R."/>
            <person name="Freedman E."/>
            <person name="Gellesch M."/>
            <person name="Goldberg J."/>
            <person name="Griggs A."/>
            <person name="Gujja S."/>
            <person name="Heilman E.R."/>
            <person name="Heiman D.I."/>
            <person name="Hepburn T.A."/>
            <person name="Howarth C."/>
            <person name="Jen D."/>
            <person name="Larson L."/>
            <person name="Lewis B."/>
            <person name="Mehta T."/>
            <person name="Park D."/>
            <person name="Pearson M."/>
            <person name="Richards J."/>
            <person name="Roberts A."/>
            <person name="Saif S."/>
            <person name="Shea T.D."/>
            <person name="Shenoy N."/>
            <person name="Sisk P."/>
            <person name="Stolte C."/>
            <person name="Sykes S.N."/>
            <person name="Thomson T."/>
            <person name="Walk T."/>
            <person name="White J."/>
            <person name="Yandava C."/>
            <person name="Straight P."/>
            <person name="Clardy J."/>
            <person name="Hung D."/>
            <person name="Kolter R."/>
            <person name="Mekalanos J."/>
            <person name="Walker S."/>
            <person name="Walsh C.T."/>
            <person name="Wieland-Brown L.C."/>
            <person name="Haas B."/>
            <person name="Nusbaum C."/>
            <person name="Birren B."/>
        </authorList>
    </citation>
    <scope>NUCLEOTIDE SEQUENCE [LARGE SCALE GENOMIC DNA]</scope>
    <source>
        <strain evidence="1">ATCC 29083</strain>
    </source>
</reference>
<accession>B5HTA6</accession>
<name>B5HTA6_STRX2</name>
<gene>
    <name evidence="1" type="ORF">SSEG_02823</name>
</gene>
<evidence type="ECO:0000313" key="1">
    <source>
        <dbReference type="EMBL" id="EDY56061.1"/>
    </source>
</evidence>
<dbReference type="InterPro" id="IPR055091">
    <property type="entry name" value="WelO5-like"/>
</dbReference>
<dbReference type="Pfam" id="PF22814">
    <property type="entry name" value="WelO5"/>
    <property type="match status" value="1"/>
</dbReference>
<protein>
    <recommendedName>
        <fullName evidence="3">Prolyl 4-hydroxylase alpha subunit Fe(2+) 2OG dioxygenase domain-containing protein</fullName>
    </recommendedName>
</protein>
<dbReference type="Proteomes" id="UP000002785">
    <property type="component" value="Chromosome"/>
</dbReference>
<dbReference type="EMBL" id="CM000951">
    <property type="protein sequence ID" value="EDY56061.1"/>
    <property type="molecule type" value="Genomic_DNA"/>
</dbReference>
<evidence type="ECO:0008006" key="3">
    <source>
        <dbReference type="Google" id="ProtNLM"/>
    </source>
</evidence>
<keyword evidence="2" id="KW-1185">Reference proteome</keyword>
<sequence>MGSEVHTATATATTNRWDRVVRRVGIDPIEPDLLRRLIDGDIAVLVLRGLLPSENFARHRQLVNDMFDRASTTYYANGHLTTIGSYLAKHLSDVDEYFAESEKIAQVTADASFTLGDDVRAGLARALSLRSLDVAEEPDGRRYADVCVRIHPDGVANPMHNDKIIRDAAGLDLVVSRLLYQLSCVICVQECDTGGEAKVYAKPWEPQDEKFKIPNGLGYEYGVVEGVPAHEFKPQAEDVYLINPTYYHEILRVGGDTRVTVGFFLGFFDDTLDSAVTWG</sequence>
<evidence type="ECO:0000313" key="2">
    <source>
        <dbReference type="Proteomes" id="UP000002785"/>
    </source>
</evidence>
<proteinExistence type="predicted"/>
<dbReference type="OrthoDB" id="6532393at2"/>
<organism evidence="1 2">
    <name type="scientific">Streptomyces sviceus (strain ATCC 29083 / DSM 924 / JCM 4929 / NBRC 13980 / NCIMB 11184 / NRRL 5439 / UC 5370)</name>
    <dbReference type="NCBI Taxonomy" id="463191"/>
    <lineage>
        <taxon>Bacteria</taxon>
        <taxon>Bacillati</taxon>
        <taxon>Actinomycetota</taxon>
        <taxon>Actinomycetes</taxon>
        <taxon>Kitasatosporales</taxon>
        <taxon>Streptomycetaceae</taxon>
        <taxon>Streptomyces</taxon>
    </lineage>
</organism>